<accession>A2FLA1</accession>
<dbReference type="AlphaFoldDB" id="A2FLA1"/>
<sequence>MWYEDDNQFVRAPTPKTFDNLVQDLEGRDSVLFESIALPSSNRGRSSVQKSTDSFTPKKSNPIEVTSSIMAGLQNFSFADEDPSLDFTIQTNQRRQAMEEASNLQKKISELEFTLREKEAILEEKDEIIQDLKDHLKGKQVRPNTTNDANTMYKEKYNMVIKELTDLKRQLAMQGKVRRVKARALQPVHPDIKKRN</sequence>
<dbReference type="OrthoDB" id="10604008at2759"/>
<dbReference type="KEGG" id="tva:4752049"/>
<protein>
    <submittedName>
        <fullName evidence="3">Uncharacterized protein</fullName>
    </submittedName>
</protein>
<evidence type="ECO:0000256" key="1">
    <source>
        <dbReference type="SAM" id="Coils"/>
    </source>
</evidence>
<evidence type="ECO:0000256" key="2">
    <source>
        <dbReference type="SAM" id="MobiDB-lite"/>
    </source>
</evidence>
<reference evidence="3" key="2">
    <citation type="journal article" date="2007" name="Science">
        <title>Draft genome sequence of the sexually transmitted pathogen Trichomonas vaginalis.</title>
        <authorList>
            <person name="Carlton J.M."/>
            <person name="Hirt R.P."/>
            <person name="Silva J.C."/>
            <person name="Delcher A.L."/>
            <person name="Schatz M."/>
            <person name="Zhao Q."/>
            <person name="Wortman J.R."/>
            <person name="Bidwell S.L."/>
            <person name="Alsmark U.C.M."/>
            <person name="Besteiro S."/>
            <person name="Sicheritz-Ponten T."/>
            <person name="Noel C.J."/>
            <person name="Dacks J.B."/>
            <person name="Foster P.G."/>
            <person name="Simillion C."/>
            <person name="Van de Peer Y."/>
            <person name="Miranda-Saavedra D."/>
            <person name="Barton G.J."/>
            <person name="Westrop G.D."/>
            <person name="Mueller S."/>
            <person name="Dessi D."/>
            <person name="Fiori P.L."/>
            <person name="Ren Q."/>
            <person name="Paulsen I."/>
            <person name="Zhang H."/>
            <person name="Bastida-Corcuera F.D."/>
            <person name="Simoes-Barbosa A."/>
            <person name="Brown M.T."/>
            <person name="Hayes R.D."/>
            <person name="Mukherjee M."/>
            <person name="Okumura C.Y."/>
            <person name="Schneider R."/>
            <person name="Smith A.J."/>
            <person name="Vanacova S."/>
            <person name="Villalvazo M."/>
            <person name="Haas B.J."/>
            <person name="Pertea M."/>
            <person name="Feldblyum T.V."/>
            <person name="Utterback T.R."/>
            <person name="Shu C.L."/>
            <person name="Osoegawa K."/>
            <person name="de Jong P.J."/>
            <person name="Hrdy I."/>
            <person name="Horvathova L."/>
            <person name="Zubacova Z."/>
            <person name="Dolezal P."/>
            <person name="Malik S.B."/>
            <person name="Logsdon J.M. Jr."/>
            <person name="Henze K."/>
            <person name="Gupta A."/>
            <person name="Wang C.C."/>
            <person name="Dunne R.L."/>
            <person name="Upcroft J.A."/>
            <person name="Upcroft P."/>
            <person name="White O."/>
            <person name="Salzberg S.L."/>
            <person name="Tang P."/>
            <person name="Chiu C.-H."/>
            <person name="Lee Y.-S."/>
            <person name="Embley T.M."/>
            <person name="Coombs G.H."/>
            <person name="Mottram J.C."/>
            <person name="Tachezy J."/>
            <person name="Fraser-Liggett C.M."/>
            <person name="Johnson P.J."/>
        </authorList>
    </citation>
    <scope>NUCLEOTIDE SEQUENCE [LARGE SCALE GENOMIC DNA]</scope>
    <source>
        <strain evidence="3">G3</strain>
    </source>
</reference>
<feature type="coiled-coil region" evidence="1">
    <location>
        <begin position="94"/>
        <end position="135"/>
    </location>
</feature>
<keyword evidence="1" id="KW-0175">Coiled coil</keyword>
<gene>
    <name evidence="3" type="ORF">TVAG_466750</name>
</gene>
<evidence type="ECO:0000313" key="4">
    <source>
        <dbReference type="Proteomes" id="UP000001542"/>
    </source>
</evidence>
<dbReference type="VEuPathDB" id="TrichDB:TVAGG3_0384310"/>
<dbReference type="InParanoid" id="A2FLA1"/>
<proteinExistence type="predicted"/>
<dbReference type="SMR" id="A2FLA1"/>
<name>A2FLA1_TRIV3</name>
<reference evidence="3" key="1">
    <citation type="submission" date="2006-10" db="EMBL/GenBank/DDBJ databases">
        <authorList>
            <person name="Amadeo P."/>
            <person name="Zhao Q."/>
            <person name="Wortman J."/>
            <person name="Fraser-Liggett C."/>
            <person name="Carlton J."/>
        </authorList>
    </citation>
    <scope>NUCLEOTIDE SEQUENCE</scope>
    <source>
        <strain evidence="3">G3</strain>
    </source>
</reference>
<dbReference type="RefSeq" id="XP_001307247.1">
    <property type="nucleotide sequence ID" value="XM_001307246.1"/>
</dbReference>
<organism evidence="3 4">
    <name type="scientific">Trichomonas vaginalis (strain ATCC PRA-98 / G3)</name>
    <dbReference type="NCBI Taxonomy" id="412133"/>
    <lineage>
        <taxon>Eukaryota</taxon>
        <taxon>Metamonada</taxon>
        <taxon>Parabasalia</taxon>
        <taxon>Trichomonadida</taxon>
        <taxon>Trichomonadidae</taxon>
        <taxon>Trichomonas</taxon>
    </lineage>
</organism>
<dbReference type="VEuPathDB" id="TrichDB:TVAG_466750"/>
<feature type="region of interest" description="Disordered" evidence="2">
    <location>
        <begin position="40"/>
        <end position="60"/>
    </location>
</feature>
<evidence type="ECO:0000313" key="3">
    <source>
        <dbReference type="EMBL" id="EAX94317.1"/>
    </source>
</evidence>
<keyword evidence="4" id="KW-1185">Reference proteome</keyword>
<dbReference type="Proteomes" id="UP000001542">
    <property type="component" value="Unassembled WGS sequence"/>
</dbReference>
<dbReference type="EMBL" id="DS113864">
    <property type="protein sequence ID" value="EAX94317.1"/>
    <property type="molecule type" value="Genomic_DNA"/>
</dbReference>